<evidence type="ECO:0000313" key="2">
    <source>
        <dbReference type="EMBL" id="MFC3147303.1"/>
    </source>
</evidence>
<feature type="chain" id="PRO_5047263512" description="MetA-pathway of phenol degradation" evidence="1">
    <location>
        <begin position="30"/>
        <end position="243"/>
    </location>
</feature>
<evidence type="ECO:0008006" key="4">
    <source>
        <dbReference type="Google" id="ProtNLM"/>
    </source>
</evidence>
<organism evidence="2 3">
    <name type="scientific">Piscinibacterium candidicorallinum</name>
    <dbReference type="NCBI Taxonomy" id="1793872"/>
    <lineage>
        <taxon>Bacteria</taxon>
        <taxon>Pseudomonadati</taxon>
        <taxon>Pseudomonadota</taxon>
        <taxon>Betaproteobacteria</taxon>
        <taxon>Burkholderiales</taxon>
        <taxon>Piscinibacterium</taxon>
    </lineage>
</organism>
<reference evidence="3" key="1">
    <citation type="journal article" date="2019" name="Int. J. Syst. Evol. Microbiol.">
        <title>The Global Catalogue of Microorganisms (GCM) 10K type strain sequencing project: providing services to taxonomists for standard genome sequencing and annotation.</title>
        <authorList>
            <consortium name="The Broad Institute Genomics Platform"/>
            <consortium name="The Broad Institute Genome Sequencing Center for Infectious Disease"/>
            <person name="Wu L."/>
            <person name="Ma J."/>
        </authorList>
    </citation>
    <scope>NUCLEOTIDE SEQUENCE [LARGE SCALE GENOMIC DNA]</scope>
    <source>
        <strain evidence="3">KCTC 52168</strain>
    </source>
</reference>
<evidence type="ECO:0000313" key="3">
    <source>
        <dbReference type="Proteomes" id="UP001595556"/>
    </source>
</evidence>
<comment type="caution">
    <text evidence="2">The sequence shown here is derived from an EMBL/GenBank/DDBJ whole genome shotgun (WGS) entry which is preliminary data.</text>
</comment>
<evidence type="ECO:0000256" key="1">
    <source>
        <dbReference type="SAM" id="SignalP"/>
    </source>
</evidence>
<feature type="signal peptide" evidence="1">
    <location>
        <begin position="1"/>
        <end position="29"/>
    </location>
</feature>
<accession>A0ABV7H086</accession>
<sequence>MPLFPRFHSRSAPLLLSASLLMLPWAAQAGRPLATDDAGTAQHGTCQVEFWQDRQPDAKDTVLAPACGMAEGVEFGLEYSRPSPRTDITAGAGAAMKWVPSALNWKTPAGEVQAGLKLAAAFIKPRGSGLRQADASALVLLSWAPGEGVAAHLNLGPGYDRASGKTAALGNVAVVYAPNDRGLLFAETLHNSRSAVFGSATHVVGGRVWVKPEVFGIDLTAARTQGSRRTTWGIGLGWYGISF</sequence>
<proteinExistence type="predicted"/>
<gene>
    <name evidence="2" type="ORF">ACFOEN_06590</name>
</gene>
<dbReference type="EMBL" id="JBHRTI010000003">
    <property type="protein sequence ID" value="MFC3147303.1"/>
    <property type="molecule type" value="Genomic_DNA"/>
</dbReference>
<keyword evidence="1" id="KW-0732">Signal</keyword>
<dbReference type="Proteomes" id="UP001595556">
    <property type="component" value="Unassembled WGS sequence"/>
</dbReference>
<name>A0ABV7H086_9BURK</name>
<keyword evidence="3" id="KW-1185">Reference proteome</keyword>
<dbReference type="RefSeq" id="WP_377302202.1">
    <property type="nucleotide sequence ID" value="NZ_CP180191.1"/>
</dbReference>
<protein>
    <recommendedName>
        <fullName evidence="4">MetA-pathway of phenol degradation</fullName>
    </recommendedName>
</protein>